<sequence>MKNKTFFIVLTSLLVVGGILAILQFSPNKASAYLSEQEAEDKVKSQFSGEIVEIELEENDNRRVYEVEIKGTESHYELELHAETGEILKLEEKVIVKAASDNNETDDDRKTDQSNSAQQTTSTKSASNSNHTVNSNESNADDRNETTSTNTNQVDDGTSKQSQTKTTTKTLISSEKAKSIALDQHSGTVKELELDEDDGHMVYEIEIHTTTNEIEIEIDGYTGSVISVSKDDLDDDDED</sequence>
<name>A0ABV8WVJ0_9BACI</name>
<dbReference type="Gene3D" id="3.10.450.40">
    <property type="match status" value="2"/>
</dbReference>
<comment type="caution">
    <text evidence="3">The sequence shown here is derived from an EMBL/GenBank/DDBJ whole genome shotgun (WGS) entry which is preliminary data.</text>
</comment>
<protein>
    <submittedName>
        <fullName evidence="3">PepSY domain-containing protein</fullName>
    </submittedName>
</protein>
<evidence type="ECO:0000256" key="1">
    <source>
        <dbReference type="SAM" id="MobiDB-lite"/>
    </source>
</evidence>
<feature type="compositionally biased region" description="Low complexity" evidence="1">
    <location>
        <begin position="159"/>
        <end position="170"/>
    </location>
</feature>
<gene>
    <name evidence="3" type="ORF">ACFOY7_08320</name>
</gene>
<dbReference type="Pfam" id="PF03413">
    <property type="entry name" value="PepSY"/>
    <property type="match status" value="2"/>
</dbReference>
<evidence type="ECO:0000259" key="2">
    <source>
        <dbReference type="Pfam" id="PF03413"/>
    </source>
</evidence>
<feature type="compositionally biased region" description="Low complexity" evidence="1">
    <location>
        <begin position="113"/>
        <end position="130"/>
    </location>
</feature>
<proteinExistence type="predicted"/>
<accession>A0ABV8WVJ0</accession>
<evidence type="ECO:0000313" key="3">
    <source>
        <dbReference type="EMBL" id="MFC4403078.1"/>
    </source>
</evidence>
<dbReference type="InterPro" id="IPR025711">
    <property type="entry name" value="PepSY"/>
</dbReference>
<evidence type="ECO:0000313" key="4">
    <source>
        <dbReference type="Proteomes" id="UP001595882"/>
    </source>
</evidence>
<feature type="region of interest" description="Disordered" evidence="1">
    <location>
        <begin position="100"/>
        <end position="171"/>
    </location>
</feature>
<keyword evidence="4" id="KW-1185">Reference proteome</keyword>
<feature type="compositionally biased region" description="Polar residues" evidence="1">
    <location>
        <begin position="146"/>
        <end position="156"/>
    </location>
</feature>
<feature type="domain" description="PepSY" evidence="2">
    <location>
        <begin position="34"/>
        <end position="90"/>
    </location>
</feature>
<organism evidence="3 4">
    <name type="scientific">Gracilibacillus xinjiangensis</name>
    <dbReference type="NCBI Taxonomy" id="1193282"/>
    <lineage>
        <taxon>Bacteria</taxon>
        <taxon>Bacillati</taxon>
        <taxon>Bacillota</taxon>
        <taxon>Bacilli</taxon>
        <taxon>Bacillales</taxon>
        <taxon>Bacillaceae</taxon>
        <taxon>Gracilibacillus</taxon>
    </lineage>
</organism>
<reference evidence="4" key="1">
    <citation type="journal article" date="2019" name="Int. J. Syst. Evol. Microbiol.">
        <title>The Global Catalogue of Microorganisms (GCM) 10K type strain sequencing project: providing services to taxonomists for standard genome sequencing and annotation.</title>
        <authorList>
            <consortium name="The Broad Institute Genomics Platform"/>
            <consortium name="The Broad Institute Genome Sequencing Center for Infectious Disease"/>
            <person name="Wu L."/>
            <person name="Ma J."/>
        </authorList>
    </citation>
    <scope>NUCLEOTIDE SEQUENCE [LARGE SCALE GENOMIC DNA]</scope>
    <source>
        <strain evidence="4">CCUG 37865</strain>
    </source>
</reference>
<feature type="domain" description="PepSY" evidence="2">
    <location>
        <begin position="172"/>
        <end position="228"/>
    </location>
</feature>
<dbReference type="RefSeq" id="WP_390251278.1">
    <property type="nucleotide sequence ID" value="NZ_JBHSDT010000004.1"/>
</dbReference>
<dbReference type="EMBL" id="JBHSDT010000004">
    <property type="protein sequence ID" value="MFC4403078.1"/>
    <property type="molecule type" value="Genomic_DNA"/>
</dbReference>
<dbReference type="Proteomes" id="UP001595882">
    <property type="component" value="Unassembled WGS sequence"/>
</dbReference>